<dbReference type="AlphaFoldDB" id="A0AAV4RG31"/>
<organism evidence="1 2">
    <name type="scientific">Caerostris darwini</name>
    <dbReference type="NCBI Taxonomy" id="1538125"/>
    <lineage>
        <taxon>Eukaryota</taxon>
        <taxon>Metazoa</taxon>
        <taxon>Ecdysozoa</taxon>
        <taxon>Arthropoda</taxon>
        <taxon>Chelicerata</taxon>
        <taxon>Arachnida</taxon>
        <taxon>Araneae</taxon>
        <taxon>Araneomorphae</taxon>
        <taxon>Entelegynae</taxon>
        <taxon>Araneoidea</taxon>
        <taxon>Araneidae</taxon>
        <taxon>Caerostris</taxon>
    </lineage>
</organism>
<name>A0AAV4RG31_9ARAC</name>
<proteinExistence type="predicted"/>
<dbReference type="Proteomes" id="UP001054837">
    <property type="component" value="Unassembled WGS sequence"/>
</dbReference>
<keyword evidence="2" id="KW-1185">Reference proteome</keyword>
<reference evidence="1 2" key="1">
    <citation type="submission" date="2021-06" db="EMBL/GenBank/DDBJ databases">
        <title>Caerostris darwini draft genome.</title>
        <authorList>
            <person name="Kono N."/>
            <person name="Arakawa K."/>
        </authorList>
    </citation>
    <scope>NUCLEOTIDE SEQUENCE [LARGE SCALE GENOMIC DNA]</scope>
</reference>
<protein>
    <submittedName>
        <fullName evidence="1">Uncharacterized protein</fullName>
    </submittedName>
</protein>
<evidence type="ECO:0000313" key="2">
    <source>
        <dbReference type="Proteomes" id="UP001054837"/>
    </source>
</evidence>
<dbReference type="EMBL" id="BPLQ01006007">
    <property type="protein sequence ID" value="GIY19077.1"/>
    <property type="molecule type" value="Genomic_DNA"/>
</dbReference>
<comment type="caution">
    <text evidence="1">The sequence shown here is derived from an EMBL/GenBank/DDBJ whole genome shotgun (WGS) entry which is preliminary data.</text>
</comment>
<gene>
    <name evidence="1" type="ORF">CDAR_474491</name>
</gene>
<evidence type="ECO:0000313" key="1">
    <source>
        <dbReference type="EMBL" id="GIY19077.1"/>
    </source>
</evidence>
<accession>A0AAV4RG31</accession>
<sequence length="97" mass="11519">MSGGGEWSVLRRWTTPFGKAHQERLIRNLWRQRVRQYNRRGWPLLHLSKSNPIYLCTYLLLSNPFPLCTHNYCDKEEGPCTESLRCICCSADWIFSR</sequence>